<dbReference type="SMART" id="SM00283">
    <property type="entry name" value="MA"/>
    <property type="match status" value="1"/>
</dbReference>
<evidence type="ECO:0000256" key="2">
    <source>
        <dbReference type="ARBA" id="ARBA00022475"/>
    </source>
</evidence>
<dbReference type="Proteomes" id="UP000800303">
    <property type="component" value="Unassembled WGS sequence"/>
</dbReference>
<feature type="domain" description="Methyl-accepting transducer" evidence="9">
    <location>
        <begin position="144"/>
        <end position="381"/>
    </location>
</feature>
<feature type="region of interest" description="Disordered" evidence="7">
    <location>
        <begin position="449"/>
        <end position="471"/>
    </location>
</feature>
<comment type="caution">
    <text evidence="11">The sequence shown here is derived from an EMBL/GenBank/DDBJ whole genome shotgun (WGS) entry which is preliminary data.</text>
</comment>
<organism evidence="11 12">
    <name type="scientific">Saccharibacillus alkalitolerans</name>
    <dbReference type="NCBI Taxonomy" id="2705290"/>
    <lineage>
        <taxon>Bacteria</taxon>
        <taxon>Bacillati</taxon>
        <taxon>Bacillota</taxon>
        <taxon>Bacilli</taxon>
        <taxon>Bacillales</taxon>
        <taxon>Paenibacillaceae</taxon>
        <taxon>Saccharibacillus</taxon>
    </lineage>
</organism>
<keyword evidence="12" id="KW-1185">Reference proteome</keyword>
<dbReference type="PROSITE" id="PS50111">
    <property type="entry name" value="CHEMOTAXIS_TRANSDUC_2"/>
    <property type="match status" value="1"/>
</dbReference>
<feature type="domain" description="HAMP" evidence="10">
    <location>
        <begin position="70"/>
        <end position="125"/>
    </location>
</feature>
<dbReference type="PANTHER" id="PTHR32089:SF112">
    <property type="entry name" value="LYSOZYME-LIKE PROTEIN-RELATED"/>
    <property type="match status" value="1"/>
</dbReference>
<evidence type="ECO:0000256" key="3">
    <source>
        <dbReference type="ARBA" id="ARBA00023136"/>
    </source>
</evidence>
<dbReference type="SMART" id="SM00304">
    <property type="entry name" value="HAMP"/>
    <property type="match status" value="1"/>
</dbReference>
<dbReference type="InterPro" id="IPR004089">
    <property type="entry name" value="MCPsignal_dom"/>
</dbReference>
<dbReference type="CDD" id="cd06225">
    <property type="entry name" value="HAMP"/>
    <property type="match status" value="1"/>
</dbReference>
<dbReference type="InterPro" id="IPR003660">
    <property type="entry name" value="HAMP_dom"/>
</dbReference>
<name>A0ABX0FB56_9BACL</name>
<dbReference type="Gene3D" id="6.10.340.10">
    <property type="match status" value="1"/>
</dbReference>
<dbReference type="Gene3D" id="1.10.287.950">
    <property type="entry name" value="Methyl-accepting chemotaxis protein"/>
    <property type="match status" value="1"/>
</dbReference>
<dbReference type="Pfam" id="PF00672">
    <property type="entry name" value="HAMP"/>
    <property type="match status" value="1"/>
</dbReference>
<dbReference type="EMBL" id="JAAFGS010000009">
    <property type="protein sequence ID" value="NGZ77615.1"/>
    <property type="molecule type" value="Genomic_DNA"/>
</dbReference>
<evidence type="ECO:0000256" key="5">
    <source>
        <dbReference type="ARBA" id="ARBA00029447"/>
    </source>
</evidence>
<evidence type="ECO:0000256" key="8">
    <source>
        <dbReference type="SAM" id="Phobius"/>
    </source>
</evidence>
<keyword evidence="2" id="KW-1003">Cell membrane</keyword>
<proteinExistence type="inferred from homology"/>
<keyword evidence="8" id="KW-0812">Transmembrane</keyword>
<dbReference type="PANTHER" id="PTHR32089">
    <property type="entry name" value="METHYL-ACCEPTING CHEMOTAXIS PROTEIN MCPB"/>
    <property type="match status" value="1"/>
</dbReference>
<comment type="similarity">
    <text evidence="5">Belongs to the methyl-accepting chemotaxis (MCP) protein family.</text>
</comment>
<sequence>MMKNRLKMLTGSLLTRVLGAAVLGMLLPVLLNALLMSNFVQQANIWHAGPMVISLFGFVVSFVLLFFIVRGIVRPIQAAVSQLNRMADGNFTTRLPEQYLTRSDETGTLSRAVDRMHDSAHELLAAVSKEAAELKNATEIAEQKFIRMEESLRQVSATTELMAAGMQQTAASAEEIDASTQEFERAVGSIAKRAEEGAEQAGKVSGRAMEAQENLSQSVEATTKVYNEVKAELDQALEESHSVSMIRELADSILQIAQQTNLLALNASIEAARAGDAGRGFAVVAEEIRKLADASKQSVEQIHTVTERVVGSVDNLQTHSGRLLQLMTTEIAADYQMMQSNAEAYLQDALYIENMVSDFSATSEQLSASVQNLSKAISEIAAANGEAAEGTETIFAQASDVLETSGEVAVQAHRTGDSSQRLEGIASRFRFLNGQGDAAAVPFEAPVSASPAVQPTLAPSEARKTQASRIA</sequence>
<gene>
    <name evidence="11" type="ORF">GYN08_20185</name>
</gene>
<keyword evidence="3 8" id="KW-0472">Membrane</keyword>
<dbReference type="RefSeq" id="WP_166278333.1">
    <property type="nucleotide sequence ID" value="NZ_JAAFGS010000009.1"/>
</dbReference>
<evidence type="ECO:0000256" key="1">
    <source>
        <dbReference type="ARBA" id="ARBA00004236"/>
    </source>
</evidence>
<evidence type="ECO:0000259" key="9">
    <source>
        <dbReference type="PROSITE" id="PS50111"/>
    </source>
</evidence>
<dbReference type="Pfam" id="PF00015">
    <property type="entry name" value="MCPsignal"/>
    <property type="match status" value="1"/>
</dbReference>
<protein>
    <submittedName>
        <fullName evidence="11">Methyl-accepting chemotaxis protein</fullName>
    </submittedName>
</protein>
<evidence type="ECO:0000313" key="11">
    <source>
        <dbReference type="EMBL" id="NGZ77615.1"/>
    </source>
</evidence>
<accession>A0ABX0FB56</accession>
<comment type="subcellular location">
    <subcellularLocation>
        <location evidence="1">Cell membrane</location>
    </subcellularLocation>
</comment>
<evidence type="ECO:0000256" key="7">
    <source>
        <dbReference type="SAM" id="MobiDB-lite"/>
    </source>
</evidence>
<evidence type="ECO:0000256" key="4">
    <source>
        <dbReference type="ARBA" id="ARBA00023224"/>
    </source>
</evidence>
<evidence type="ECO:0000259" key="10">
    <source>
        <dbReference type="PROSITE" id="PS50885"/>
    </source>
</evidence>
<dbReference type="SUPFAM" id="SSF58104">
    <property type="entry name" value="Methyl-accepting chemotaxis protein (MCP) signaling domain"/>
    <property type="match status" value="1"/>
</dbReference>
<feature type="transmembrane region" description="Helical" evidence="8">
    <location>
        <begin position="52"/>
        <end position="73"/>
    </location>
</feature>
<keyword evidence="4 6" id="KW-0807">Transducer</keyword>
<evidence type="ECO:0000256" key="6">
    <source>
        <dbReference type="PROSITE-ProRule" id="PRU00284"/>
    </source>
</evidence>
<reference evidence="11 12" key="1">
    <citation type="submission" date="2020-01" db="EMBL/GenBank/DDBJ databases">
        <title>Polyphasic characterisation and genomic insights into a novel alkali tolerant bacterium VR-M41.</title>
        <authorList>
            <person name="Vemuluri V.R."/>
        </authorList>
    </citation>
    <scope>NUCLEOTIDE SEQUENCE [LARGE SCALE GENOMIC DNA]</scope>
    <source>
        <strain evidence="11 12">VR-M41</strain>
    </source>
</reference>
<evidence type="ECO:0000313" key="12">
    <source>
        <dbReference type="Proteomes" id="UP000800303"/>
    </source>
</evidence>
<dbReference type="PROSITE" id="PS50885">
    <property type="entry name" value="HAMP"/>
    <property type="match status" value="1"/>
</dbReference>
<keyword evidence="8" id="KW-1133">Transmembrane helix</keyword>